<dbReference type="RefSeq" id="WP_378972034.1">
    <property type="nucleotide sequence ID" value="NZ_JBHSWN010000001.1"/>
</dbReference>
<evidence type="ECO:0000313" key="1">
    <source>
        <dbReference type="EMBL" id="MFC6791303.1"/>
    </source>
</evidence>
<dbReference type="EMBL" id="JBHSWN010000001">
    <property type="protein sequence ID" value="MFC6791303.1"/>
    <property type="molecule type" value="Genomic_DNA"/>
</dbReference>
<protein>
    <submittedName>
        <fullName evidence="1">Uncharacterized protein</fullName>
    </submittedName>
</protein>
<keyword evidence="2" id="KW-1185">Reference proteome</keyword>
<dbReference type="Proteomes" id="UP001596292">
    <property type="component" value="Unassembled WGS sequence"/>
</dbReference>
<accession>A0ABW2BLI9</accession>
<sequence>MIVTTLAAFVFFAAVQGLLVVQLADKLTPGGTEAKSAARPANGQAQYA</sequence>
<comment type="caution">
    <text evidence="1">The sequence shown here is derived from an EMBL/GenBank/DDBJ whole genome shotgun (WGS) entry which is preliminary data.</text>
</comment>
<reference evidence="2" key="1">
    <citation type="journal article" date="2019" name="Int. J. Syst. Evol. Microbiol.">
        <title>The Global Catalogue of Microorganisms (GCM) 10K type strain sequencing project: providing services to taxonomists for standard genome sequencing and annotation.</title>
        <authorList>
            <consortium name="The Broad Institute Genomics Platform"/>
            <consortium name="The Broad Institute Genome Sequencing Center for Infectious Disease"/>
            <person name="Wu L."/>
            <person name="Ma J."/>
        </authorList>
    </citation>
    <scope>NUCLEOTIDE SEQUENCE [LARGE SCALE GENOMIC DNA]</scope>
    <source>
        <strain evidence="2">CCUG 48316</strain>
    </source>
</reference>
<evidence type="ECO:0000313" key="2">
    <source>
        <dbReference type="Proteomes" id="UP001596292"/>
    </source>
</evidence>
<organism evidence="1 2">
    <name type="scientific">Methylobacterium komagatae</name>
    <dbReference type="NCBI Taxonomy" id="374425"/>
    <lineage>
        <taxon>Bacteria</taxon>
        <taxon>Pseudomonadati</taxon>
        <taxon>Pseudomonadota</taxon>
        <taxon>Alphaproteobacteria</taxon>
        <taxon>Hyphomicrobiales</taxon>
        <taxon>Methylobacteriaceae</taxon>
        <taxon>Methylobacterium</taxon>
    </lineage>
</organism>
<proteinExistence type="predicted"/>
<gene>
    <name evidence="1" type="ORF">ACFQE0_17785</name>
</gene>
<name>A0ABW2BLI9_9HYPH</name>